<name>A0A8H7TJR7_9HELO</name>
<gene>
    <name evidence="3" type="ORF">IFR04_006827</name>
</gene>
<dbReference type="OrthoDB" id="5428751at2759"/>
<protein>
    <submittedName>
        <fullName evidence="3">Uncharacterized protein</fullName>
    </submittedName>
</protein>
<dbReference type="AlphaFoldDB" id="A0A8H7TJR7"/>
<evidence type="ECO:0000313" key="4">
    <source>
        <dbReference type="Proteomes" id="UP000664132"/>
    </source>
</evidence>
<reference evidence="3" key="1">
    <citation type="submission" date="2021-02" db="EMBL/GenBank/DDBJ databases">
        <title>Genome sequence Cadophora malorum strain M34.</title>
        <authorList>
            <person name="Stefanovic E."/>
            <person name="Vu D."/>
            <person name="Scully C."/>
            <person name="Dijksterhuis J."/>
            <person name="Roader J."/>
            <person name="Houbraken J."/>
        </authorList>
    </citation>
    <scope>NUCLEOTIDE SEQUENCE</scope>
    <source>
        <strain evidence="3">M34</strain>
    </source>
</reference>
<evidence type="ECO:0000256" key="1">
    <source>
        <dbReference type="SAM" id="MobiDB-lite"/>
    </source>
</evidence>
<organism evidence="3 4">
    <name type="scientific">Cadophora malorum</name>
    <dbReference type="NCBI Taxonomy" id="108018"/>
    <lineage>
        <taxon>Eukaryota</taxon>
        <taxon>Fungi</taxon>
        <taxon>Dikarya</taxon>
        <taxon>Ascomycota</taxon>
        <taxon>Pezizomycotina</taxon>
        <taxon>Leotiomycetes</taxon>
        <taxon>Helotiales</taxon>
        <taxon>Ploettnerulaceae</taxon>
        <taxon>Cadophora</taxon>
    </lineage>
</organism>
<accession>A0A8H7TJR7</accession>
<evidence type="ECO:0000256" key="2">
    <source>
        <dbReference type="SAM" id="SignalP"/>
    </source>
</evidence>
<sequence>MQLTTLLFTSFFTFSAAFAIPDPAPRPQARTAPGAMCFDAGVCILSGGGMCNKTAGQVPKSSSFYLIAPQVSTNPKSKLLGTCTPPAPGATPNPIPGIPGLPAPAPSSSPAASPAASRAGAWASGAGSRSSSAATALATGLL</sequence>
<keyword evidence="4" id="KW-1185">Reference proteome</keyword>
<proteinExistence type="predicted"/>
<comment type="caution">
    <text evidence="3">The sequence shown here is derived from an EMBL/GenBank/DDBJ whole genome shotgun (WGS) entry which is preliminary data.</text>
</comment>
<evidence type="ECO:0000313" key="3">
    <source>
        <dbReference type="EMBL" id="KAG4420068.1"/>
    </source>
</evidence>
<feature type="signal peptide" evidence="2">
    <location>
        <begin position="1"/>
        <end position="19"/>
    </location>
</feature>
<feature type="compositionally biased region" description="Pro residues" evidence="1">
    <location>
        <begin position="85"/>
        <end position="107"/>
    </location>
</feature>
<keyword evidence="2" id="KW-0732">Signal</keyword>
<dbReference type="Proteomes" id="UP000664132">
    <property type="component" value="Unassembled WGS sequence"/>
</dbReference>
<feature type="compositionally biased region" description="Low complexity" evidence="1">
    <location>
        <begin position="108"/>
        <end position="142"/>
    </location>
</feature>
<feature type="chain" id="PRO_5034970736" evidence="2">
    <location>
        <begin position="20"/>
        <end position="142"/>
    </location>
</feature>
<dbReference type="EMBL" id="JAFJYH010000092">
    <property type="protein sequence ID" value="KAG4420068.1"/>
    <property type="molecule type" value="Genomic_DNA"/>
</dbReference>
<feature type="region of interest" description="Disordered" evidence="1">
    <location>
        <begin position="77"/>
        <end position="142"/>
    </location>
</feature>